<evidence type="ECO:0000256" key="1">
    <source>
        <dbReference type="SAM" id="MobiDB-lite"/>
    </source>
</evidence>
<organism evidence="2 3">
    <name type="scientific">Blattamonas nauphoetae</name>
    <dbReference type="NCBI Taxonomy" id="2049346"/>
    <lineage>
        <taxon>Eukaryota</taxon>
        <taxon>Metamonada</taxon>
        <taxon>Preaxostyla</taxon>
        <taxon>Oxymonadida</taxon>
        <taxon>Blattamonas</taxon>
    </lineage>
</organism>
<reference evidence="2 3" key="1">
    <citation type="journal article" date="2022" name="bioRxiv">
        <title>Genomics of Preaxostyla Flagellates Illuminates Evolutionary Transitions and the Path Towards Mitochondrial Loss.</title>
        <authorList>
            <person name="Novak L.V.F."/>
            <person name="Treitli S.C."/>
            <person name="Pyrih J."/>
            <person name="Halakuc P."/>
            <person name="Pipaliya S.V."/>
            <person name="Vacek V."/>
            <person name="Brzon O."/>
            <person name="Soukal P."/>
            <person name="Eme L."/>
            <person name="Dacks J.B."/>
            <person name="Karnkowska A."/>
            <person name="Elias M."/>
            <person name="Hampl V."/>
        </authorList>
    </citation>
    <scope>NUCLEOTIDE SEQUENCE [LARGE SCALE GENOMIC DNA]</scope>
    <source>
        <strain evidence="2">NAU3</strain>
        <tissue evidence="2">Gut</tissue>
    </source>
</reference>
<proteinExistence type="predicted"/>
<evidence type="ECO:0000313" key="3">
    <source>
        <dbReference type="Proteomes" id="UP001281761"/>
    </source>
</evidence>
<sequence length="151" mass="17072">MLFAEIVQVWDPVLEVRFNTQQLMALIRTILLILSSSSSAIVKFTPKQNLTLMEGRVVPDEGIPSDFGPYTVKHAAISYLRLKRGIQLRELNAHVGWARQSCVADRFFARPVQIAVSRTDRASTWWKPLERRHGPPSSTQQESKGLDSVLT</sequence>
<dbReference type="Proteomes" id="UP001281761">
    <property type="component" value="Unassembled WGS sequence"/>
</dbReference>
<dbReference type="EMBL" id="JARBJD010000352">
    <property type="protein sequence ID" value="KAK2943337.1"/>
    <property type="molecule type" value="Genomic_DNA"/>
</dbReference>
<name>A0ABQ9WV09_9EUKA</name>
<accession>A0ABQ9WV09</accession>
<gene>
    <name evidence="2" type="ORF">BLNAU_21762</name>
</gene>
<comment type="caution">
    <text evidence="2">The sequence shown here is derived from an EMBL/GenBank/DDBJ whole genome shotgun (WGS) entry which is preliminary data.</text>
</comment>
<keyword evidence="3" id="KW-1185">Reference proteome</keyword>
<feature type="region of interest" description="Disordered" evidence="1">
    <location>
        <begin position="127"/>
        <end position="151"/>
    </location>
</feature>
<evidence type="ECO:0000313" key="2">
    <source>
        <dbReference type="EMBL" id="KAK2943337.1"/>
    </source>
</evidence>
<protein>
    <submittedName>
        <fullName evidence="2">Uncharacterized protein</fullName>
    </submittedName>
</protein>